<evidence type="ECO:0000256" key="5">
    <source>
        <dbReference type="SAM" id="MobiDB-lite"/>
    </source>
</evidence>
<evidence type="ECO:0000313" key="6">
    <source>
        <dbReference type="EMBL" id="KAK1438537.1"/>
    </source>
</evidence>
<keyword evidence="2" id="KW-0963">Cytoplasm</keyword>
<dbReference type="SUPFAM" id="SSF69695">
    <property type="entry name" value="SRP19"/>
    <property type="match status" value="1"/>
</dbReference>
<dbReference type="GO" id="GO:0006617">
    <property type="term" value="P:SRP-dependent cotranslational protein targeting to membrane, signal sequence recognition"/>
    <property type="evidence" value="ECO:0007669"/>
    <property type="project" value="TreeGrafter"/>
</dbReference>
<comment type="subcellular location">
    <subcellularLocation>
        <location evidence="1">Cytoplasm</location>
    </subcellularLocation>
</comment>
<dbReference type="GO" id="GO:0008312">
    <property type="term" value="F:7S RNA binding"/>
    <property type="evidence" value="ECO:0007669"/>
    <property type="project" value="InterPro"/>
</dbReference>
<dbReference type="PANTHER" id="PTHR17453">
    <property type="entry name" value="SIGNAL RECOGNITION PARTICLE 19 KD PROTEIN"/>
    <property type="match status" value="1"/>
</dbReference>
<dbReference type="AlphaFoldDB" id="A0AAD8LHN5"/>
<dbReference type="EMBL" id="JAUHHV010000001">
    <property type="protein sequence ID" value="KAK1438537.1"/>
    <property type="molecule type" value="Genomic_DNA"/>
</dbReference>
<name>A0AAD8LHN5_TARER</name>
<keyword evidence="4" id="KW-0687">Ribonucleoprotein</keyword>
<sequence length="126" mass="14007">MRYITHVSRNKQTRLAEGRKIPASKACQNPTAFEIGDCCNHLKIPHAIEKDKAYSRDLMQVGRVRVMLKRSDGSLHNPLIASKKQLMLRIAELVPKHAGRIKKPEAATSSSNAAPLKSGKAGRKKR</sequence>
<evidence type="ECO:0000313" key="7">
    <source>
        <dbReference type="Proteomes" id="UP001229421"/>
    </source>
</evidence>
<comment type="caution">
    <text evidence="6">The sequence shown here is derived from an EMBL/GenBank/DDBJ whole genome shotgun (WGS) entry which is preliminary data.</text>
</comment>
<evidence type="ECO:0008006" key="8">
    <source>
        <dbReference type="Google" id="ProtNLM"/>
    </source>
</evidence>
<keyword evidence="7" id="KW-1185">Reference proteome</keyword>
<dbReference type="InterPro" id="IPR002778">
    <property type="entry name" value="Signal_recog_particle_SRP19"/>
</dbReference>
<reference evidence="6" key="1">
    <citation type="journal article" date="2023" name="bioRxiv">
        <title>Improved chromosome-level genome assembly for marigold (Tagetes erecta).</title>
        <authorList>
            <person name="Jiang F."/>
            <person name="Yuan L."/>
            <person name="Wang S."/>
            <person name="Wang H."/>
            <person name="Xu D."/>
            <person name="Wang A."/>
            <person name="Fan W."/>
        </authorList>
    </citation>
    <scope>NUCLEOTIDE SEQUENCE</scope>
    <source>
        <strain evidence="6">WSJ</strain>
        <tissue evidence="6">Leaf</tissue>
    </source>
</reference>
<gene>
    <name evidence="6" type="ORF">QVD17_04346</name>
</gene>
<proteinExistence type="predicted"/>
<dbReference type="PANTHER" id="PTHR17453:SF0">
    <property type="entry name" value="SIGNAL RECOGNITION PARTICLE 19 KDA PROTEIN"/>
    <property type="match status" value="1"/>
</dbReference>
<dbReference type="Gene3D" id="3.30.56.30">
    <property type="entry name" value="Signal recognition particle, SRP19-like subunit"/>
    <property type="match status" value="1"/>
</dbReference>
<evidence type="ECO:0000256" key="3">
    <source>
        <dbReference type="ARBA" id="ARBA00023135"/>
    </source>
</evidence>
<feature type="region of interest" description="Disordered" evidence="5">
    <location>
        <begin position="99"/>
        <end position="126"/>
    </location>
</feature>
<protein>
    <recommendedName>
        <fullName evidence="8">Signal recognition particle 19 kDa protein</fullName>
    </recommendedName>
</protein>
<evidence type="ECO:0000256" key="1">
    <source>
        <dbReference type="ARBA" id="ARBA00004496"/>
    </source>
</evidence>
<dbReference type="InterPro" id="IPR036521">
    <property type="entry name" value="SRP19-like_sf"/>
</dbReference>
<organism evidence="6 7">
    <name type="scientific">Tagetes erecta</name>
    <name type="common">African marigold</name>
    <dbReference type="NCBI Taxonomy" id="13708"/>
    <lineage>
        <taxon>Eukaryota</taxon>
        <taxon>Viridiplantae</taxon>
        <taxon>Streptophyta</taxon>
        <taxon>Embryophyta</taxon>
        <taxon>Tracheophyta</taxon>
        <taxon>Spermatophyta</taxon>
        <taxon>Magnoliopsida</taxon>
        <taxon>eudicotyledons</taxon>
        <taxon>Gunneridae</taxon>
        <taxon>Pentapetalae</taxon>
        <taxon>asterids</taxon>
        <taxon>campanulids</taxon>
        <taxon>Asterales</taxon>
        <taxon>Asteraceae</taxon>
        <taxon>Asteroideae</taxon>
        <taxon>Heliantheae alliance</taxon>
        <taxon>Tageteae</taxon>
        <taxon>Tagetes</taxon>
    </lineage>
</organism>
<dbReference type="GO" id="GO:0005786">
    <property type="term" value="C:signal recognition particle, endoplasmic reticulum targeting"/>
    <property type="evidence" value="ECO:0007669"/>
    <property type="project" value="UniProtKB-KW"/>
</dbReference>
<keyword evidence="3" id="KW-0733">Signal recognition particle</keyword>
<evidence type="ECO:0000256" key="2">
    <source>
        <dbReference type="ARBA" id="ARBA00022490"/>
    </source>
</evidence>
<dbReference type="Pfam" id="PF01922">
    <property type="entry name" value="SRP19"/>
    <property type="match status" value="1"/>
</dbReference>
<evidence type="ECO:0000256" key="4">
    <source>
        <dbReference type="ARBA" id="ARBA00023274"/>
    </source>
</evidence>
<dbReference type="Proteomes" id="UP001229421">
    <property type="component" value="Unassembled WGS sequence"/>
</dbReference>
<accession>A0AAD8LHN5</accession>